<dbReference type="Proteomes" id="UP000187035">
    <property type="component" value="Unassembled WGS sequence"/>
</dbReference>
<reference evidence="2 3" key="1">
    <citation type="submission" date="2016-12" db="EMBL/GenBank/DDBJ databases">
        <title>Genomic comparison of strains in the 'Actinomyces naeslundii' group.</title>
        <authorList>
            <person name="Mughal S.R."/>
            <person name="Do T."/>
            <person name="Gilbert S.C."/>
            <person name="Witherden E.A."/>
            <person name="Didelot X."/>
            <person name="Beighton D."/>
        </authorList>
    </citation>
    <scope>NUCLEOTIDE SEQUENCE [LARGE SCALE GENOMIC DNA]</scope>
    <source>
        <strain evidence="2 3">NCTC 10301</strain>
    </source>
</reference>
<organism evidence="2 3">
    <name type="scientific">Actinomyces naeslundii</name>
    <dbReference type="NCBI Taxonomy" id="1655"/>
    <lineage>
        <taxon>Bacteria</taxon>
        <taxon>Bacillati</taxon>
        <taxon>Actinomycetota</taxon>
        <taxon>Actinomycetes</taxon>
        <taxon>Actinomycetales</taxon>
        <taxon>Actinomycetaceae</taxon>
        <taxon>Actinomyces</taxon>
    </lineage>
</organism>
<sequence>MEFTKQNLVKTAVLGSAIIGVVMLAVPASAASPGPSNYRADDHVAVSYNDATNQFCASMEIVASGVLPALKMSFDPEIRVVPEGGDSGPTRVFNINPGETKCVSLEGAVEDSRYYYQVGSRAPVYFYS</sequence>
<name>A0A854E8T6_ACTNA</name>
<evidence type="ECO:0000313" key="3">
    <source>
        <dbReference type="Proteomes" id="UP000187035"/>
    </source>
</evidence>
<evidence type="ECO:0000256" key="1">
    <source>
        <dbReference type="SAM" id="SignalP"/>
    </source>
</evidence>
<proteinExistence type="predicted"/>
<protein>
    <submittedName>
        <fullName evidence="2">Uncharacterized protein</fullName>
    </submittedName>
</protein>
<evidence type="ECO:0000313" key="2">
    <source>
        <dbReference type="EMBL" id="OMG32963.1"/>
    </source>
</evidence>
<feature type="signal peptide" evidence="1">
    <location>
        <begin position="1"/>
        <end position="30"/>
    </location>
</feature>
<accession>A0A854E8T6</accession>
<dbReference type="EMBL" id="MSRR01000029">
    <property type="protein sequence ID" value="OMG32963.1"/>
    <property type="molecule type" value="Genomic_DNA"/>
</dbReference>
<keyword evidence="1" id="KW-0732">Signal</keyword>
<gene>
    <name evidence="2" type="ORF">BKH33_11795</name>
</gene>
<dbReference type="AlphaFoldDB" id="A0A854E8T6"/>
<feature type="chain" id="PRO_5032361930" evidence="1">
    <location>
        <begin position="31"/>
        <end position="128"/>
    </location>
</feature>
<comment type="caution">
    <text evidence="2">The sequence shown here is derived from an EMBL/GenBank/DDBJ whole genome shotgun (WGS) entry which is preliminary data.</text>
</comment>